<keyword evidence="3" id="KW-0949">S-adenosyl-L-methionine</keyword>
<dbReference type="SUPFAM" id="SSF53335">
    <property type="entry name" value="S-adenosyl-L-methionine-dependent methyltransferases"/>
    <property type="match status" value="1"/>
</dbReference>
<dbReference type="NCBIfam" id="TIGR00536">
    <property type="entry name" value="hemK_fam"/>
    <property type="match status" value="1"/>
</dbReference>
<evidence type="ECO:0000256" key="1">
    <source>
        <dbReference type="ARBA" id="ARBA00022603"/>
    </source>
</evidence>
<feature type="domain" description="Methyltransferase small" evidence="4">
    <location>
        <begin position="137"/>
        <end position="221"/>
    </location>
</feature>
<dbReference type="InterPro" id="IPR004556">
    <property type="entry name" value="HemK-like"/>
</dbReference>
<dbReference type="GO" id="GO:0005840">
    <property type="term" value="C:ribosome"/>
    <property type="evidence" value="ECO:0007669"/>
    <property type="project" value="UniProtKB-KW"/>
</dbReference>
<dbReference type="PIRSF" id="PIRSF037167">
    <property type="entry name" value="Mtase_YfcB_prd"/>
    <property type="match status" value="1"/>
</dbReference>
<evidence type="ECO:0000313" key="6">
    <source>
        <dbReference type="Proteomes" id="UP000282106"/>
    </source>
</evidence>
<reference evidence="5 6" key="1">
    <citation type="submission" date="2018-10" db="EMBL/GenBank/DDBJ databases">
        <authorList>
            <person name="Chen W.-M."/>
        </authorList>
    </citation>
    <scope>NUCLEOTIDE SEQUENCE [LARGE SCALE GENOMIC DNA]</scope>
    <source>
        <strain evidence="5 6">THS-13</strain>
    </source>
</reference>
<protein>
    <submittedName>
        <fullName evidence="5">50S ribosomal protein L3 N(5)-glutamine methyltransferase</fullName>
    </submittedName>
</protein>
<dbReference type="PANTHER" id="PTHR47806">
    <property type="entry name" value="50S RIBOSOMAL PROTEIN L3 GLUTAMINE METHYLTRANSFERASE"/>
    <property type="match status" value="1"/>
</dbReference>
<name>A0A3N0UZA6_9GAMM</name>
<dbReference type="PANTHER" id="PTHR47806:SF1">
    <property type="entry name" value="RIBOSOMAL PROTEIN UL3 GLUTAMINE METHYLTRANSFERASE"/>
    <property type="match status" value="1"/>
</dbReference>
<dbReference type="InterPro" id="IPR007848">
    <property type="entry name" value="Small_mtfrase_dom"/>
</dbReference>
<sequence>MLSTISAAAGSPPPELHTVRDYVRWGASAFARAGLVYGHGTDNALDEAFHLVLWALKLPADLPTVYLEAALTAEEKSRVYALLRERIDSRRPAAYLIGEIQFCGLPFTVDERVLIPRSPIGEMIGQGFQPWLTVEPQRILDLCAGSGCIGIACAQAFPEAEVDLGELSEGALEVCEINILRHHCGGQVRAIKSDLFAAFKGRRYELIVSNPPYVPEIEVDNLGPEFQHEPRMALAAGIDGMDIVERILNEAAEHLSEGGLLVCEIGGSQEEFNARFPDIPVAWPEFERGGDGVFVIGKADLEDWLQGN</sequence>
<dbReference type="PROSITE" id="PS00092">
    <property type="entry name" value="N6_MTASE"/>
    <property type="match status" value="1"/>
</dbReference>
<dbReference type="Proteomes" id="UP000282106">
    <property type="component" value="Unassembled WGS sequence"/>
</dbReference>
<dbReference type="FunCoup" id="A0A3N0UZA6">
    <property type="interactions" value="192"/>
</dbReference>
<keyword evidence="5" id="KW-0687">Ribonucleoprotein</keyword>
<dbReference type="InterPro" id="IPR002052">
    <property type="entry name" value="DNA_methylase_N6_adenine_CS"/>
</dbReference>
<dbReference type="GO" id="GO:0032259">
    <property type="term" value="P:methylation"/>
    <property type="evidence" value="ECO:0007669"/>
    <property type="project" value="UniProtKB-KW"/>
</dbReference>
<gene>
    <name evidence="5" type="ORF">ED208_16860</name>
</gene>
<dbReference type="EMBL" id="RJVO01000012">
    <property type="protein sequence ID" value="ROH85604.1"/>
    <property type="molecule type" value="Genomic_DNA"/>
</dbReference>
<evidence type="ECO:0000256" key="2">
    <source>
        <dbReference type="ARBA" id="ARBA00022679"/>
    </source>
</evidence>
<proteinExistence type="predicted"/>
<evidence type="ECO:0000313" key="5">
    <source>
        <dbReference type="EMBL" id="ROH85604.1"/>
    </source>
</evidence>
<keyword evidence="1 5" id="KW-0489">Methyltransferase</keyword>
<organism evidence="5 6">
    <name type="scientific">Stagnimonas aquatica</name>
    <dbReference type="NCBI Taxonomy" id="2689987"/>
    <lineage>
        <taxon>Bacteria</taxon>
        <taxon>Pseudomonadati</taxon>
        <taxon>Pseudomonadota</taxon>
        <taxon>Gammaproteobacteria</taxon>
        <taxon>Nevskiales</taxon>
        <taxon>Nevskiaceae</taxon>
        <taxon>Stagnimonas</taxon>
    </lineage>
</organism>
<dbReference type="CDD" id="cd02440">
    <property type="entry name" value="AdoMet_MTases"/>
    <property type="match status" value="1"/>
</dbReference>
<dbReference type="GO" id="GO:0005829">
    <property type="term" value="C:cytosol"/>
    <property type="evidence" value="ECO:0007669"/>
    <property type="project" value="TreeGrafter"/>
</dbReference>
<keyword evidence="6" id="KW-1185">Reference proteome</keyword>
<dbReference type="GO" id="GO:0036009">
    <property type="term" value="F:protein-glutamine N-methyltransferase activity"/>
    <property type="evidence" value="ECO:0007669"/>
    <property type="project" value="InterPro"/>
</dbReference>
<evidence type="ECO:0000256" key="3">
    <source>
        <dbReference type="ARBA" id="ARBA00022691"/>
    </source>
</evidence>
<dbReference type="RefSeq" id="WP_123213098.1">
    <property type="nucleotide sequence ID" value="NZ_RJVO01000012.1"/>
</dbReference>
<dbReference type="AlphaFoldDB" id="A0A3N0UZA6"/>
<dbReference type="InParanoid" id="A0A3N0UZA6"/>
<accession>A0A3N0UZA6</accession>
<dbReference type="Gene3D" id="1.10.8.10">
    <property type="entry name" value="DNA helicase RuvA subunit, C-terminal domain"/>
    <property type="match status" value="1"/>
</dbReference>
<dbReference type="NCBIfam" id="TIGR03533">
    <property type="entry name" value="L3_gln_methyl"/>
    <property type="match status" value="1"/>
</dbReference>
<dbReference type="Gene3D" id="3.40.50.150">
    <property type="entry name" value="Vaccinia Virus protein VP39"/>
    <property type="match status" value="1"/>
</dbReference>
<dbReference type="InterPro" id="IPR029063">
    <property type="entry name" value="SAM-dependent_MTases_sf"/>
</dbReference>
<comment type="caution">
    <text evidence="5">The sequence shown here is derived from an EMBL/GenBank/DDBJ whole genome shotgun (WGS) entry which is preliminary data.</text>
</comment>
<evidence type="ECO:0000259" key="4">
    <source>
        <dbReference type="Pfam" id="PF05175"/>
    </source>
</evidence>
<keyword evidence="2 5" id="KW-0808">Transferase</keyword>
<dbReference type="GO" id="GO:0003676">
    <property type="term" value="F:nucleic acid binding"/>
    <property type="evidence" value="ECO:0007669"/>
    <property type="project" value="InterPro"/>
</dbReference>
<dbReference type="Pfam" id="PF05175">
    <property type="entry name" value="MTS"/>
    <property type="match status" value="1"/>
</dbReference>
<dbReference type="InterPro" id="IPR017127">
    <property type="entry name" value="Ribosome_uL3_MTase"/>
</dbReference>
<keyword evidence="5" id="KW-0689">Ribosomal protein</keyword>